<dbReference type="Pfam" id="PF21347">
    <property type="entry name" value="DUF3108_like"/>
    <property type="match status" value="1"/>
</dbReference>
<feature type="domain" description="DUF3108" evidence="2">
    <location>
        <begin position="29"/>
        <end position="229"/>
    </location>
</feature>
<reference evidence="3 4" key="1">
    <citation type="submission" date="2019-01" db="EMBL/GenBank/DDBJ databases">
        <title>Spirosoma flava sp. nov., a propanil-degrading bacterium isolated from herbicide-contaminated soil.</title>
        <authorList>
            <person name="Zhang L."/>
            <person name="Jiang J.-D."/>
        </authorList>
    </citation>
    <scope>NUCLEOTIDE SEQUENCE [LARGE SCALE GENOMIC DNA]</scope>
    <source>
        <strain evidence="3 4">TY50</strain>
    </source>
</reference>
<keyword evidence="1" id="KW-0732">Signal</keyword>
<organism evidence="3 4">
    <name type="scientific">Spirosoma sordidisoli</name>
    <dbReference type="NCBI Taxonomy" id="2502893"/>
    <lineage>
        <taxon>Bacteria</taxon>
        <taxon>Pseudomonadati</taxon>
        <taxon>Bacteroidota</taxon>
        <taxon>Cytophagia</taxon>
        <taxon>Cytophagales</taxon>
        <taxon>Cytophagaceae</taxon>
        <taxon>Spirosoma</taxon>
    </lineage>
</organism>
<evidence type="ECO:0000313" key="4">
    <source>
        <dbReference type="Proteomes" id="UP000290407"/>
    </source>
</evidence>
<feature type="signal peptide" evidence="1">
    <location>
        <begin position="1"/>
        <end position="20"/>
    </location>
</feature>
<protein>
    <recommendedName>
        <fullName evidence="2">DUF3108 domain-containing protein</fullName>
    </recommendedName>
</protein>
<dbReference type="InterPro" id="IPR049279">
    <property type="entry name" value="DUF3108-like"/>
</dbReference>
<dbReference type="AlphaFoldDB" id="A0A4Q2UVA6"/>
<dbReference type="Proteomes" id="UP000290407">
    <property type="component" value="Unassembled WGS sequence"/>
</dbReference>
<gene>
    <name evidence="3" type="ORF">EQG79_06425</name>
</gene>
<dbReference type="RefSeq" id="WP_129600735.1">
    <property type="nucleotide sequence ID" value="NZ_SBLB01000001.1"/>
</dbReference>
<proteinExistence type="predicted"/>
<comment type="caution">
    <text evidence="3">The sequence shown here is derived from an EMBL/GenBank/DDBJ whole genome shotgun (WGS) entry which is preliminary data.</text>
</comment>
<evidence type="ECO:0000259" key="2">
    <source>
        <dbReference type="Pfam" id="PF21347"/>
    </source>
</evidence>
<sequence length="233" mass="25757">MKLHGFLLVLAVMLSTTVKAQNCLGVPLKTGQAFEMSMFNAKDKSTGKVTYQVTDMRREGSQTLVDMSVQMTDEKGRQQAPYTVRYTCTGTELLADLSGLAQTMQNAGMKDTQIKLKMNQLVYPGKLTVGQKLSDGQMEADMITNGSTLMEMSLVMSNRQVEAQQPVTTPAGTFDAYKISSDLSLTNRAMGIPIRSTMRVVSYRTTDQLLDIRSETYNKSGKLMAYTLLSRVN</sequence>
<name>A0A4Q2UVA6_9BACT</name>
<keyword evidence="4" id="KW-1185">Reference proteome</keyword>
<evidence type="ECO:0000313" key="3">
    <source>
        <dbReference type="EMBL" id="RYC71760.1"/>
    </source>
</evidence>
<dbReference type="EMBL" id="SBLB01000001">
    <property type="protein sequence ID" value="RYC71760.1"/>
    <property type="molecule type" value="Genomic_DNA"/>
</dbReference>
<evidence type="ECO:0000256" key="1">
    <source>
        <dbReference type="SAM" id="SignalP"/>
    </source>
</evidence>
<dbReference type="Gene3D" id="2.40.360.20">
    <property type="match status" value="1"/>
</dbReference>
<accession>A0A4Q2UVA6</accession>
<feature type="chain" id="PRO_5020837275" description="DUF3108 domain-containing protein" evidence="1">
    <location>
        <begin position="21"/>
        <end position="233"/>
    </location>
</feature>